<dbReference type="InterPro" id="IPR027417">
    <property type="entry name" value="P-loop_NTPase"/>
</dbReference>
<dbReference type="RefSeq" id="XP_005100012.2">
    <property type="nucleotide sequence ID" value="XM_005099955.3"/>
</dbReference>
<proteinExistence type="predicted"/>
<organism evidence="2 3">
    <name type="scientific">Aplysia californica</name>
    <name type="common">California sea hare</name>
    <dbReference type="NCBI Taxonomy" id="6500"/>
    <lineage>
        <taxon>Eukaryota</taxon>
        <taxon>Metazoa</taxon>
        <taxon>Spiralia</taxon>
        <taxon>Lophotrochozoa</taxon>
        <taxon>Mollusca</taxon>
        <taxon>Gastropoda</taxon>
        <taxon>Heterobranchia</taxon>
        <taxon>Euthyneura</taxon>
        <taxon>Tectipleura</taxon>
        <taxon>Aplysiida</taxon>
        <taxon>Aplysioidea</taxon>
        <taxon>Aplysiidae</taxon>
        <taxon>Aplysia</taxon>
    </lineage>
</organism>
<name>A0ABM0JRP8_APLCA</name>
<sequence length="412" mass="46643">MSSSMNVRMSVFNRELKKSSSLYILVVSCICVLLMVIPYDTNVQNVVTRAEIEDTNNVCPPCEQIVPAVPSLKPPGRRRELMGDDEDSQSPKRQLMLLTMGRSGSTYTSAIISNNPKVFYVAEPLHRLPDGIKIYGKTAVETNAWDIAKNMMTSFLTCNIGALDPEIFESYMYGNSRSTRAMYFCLRNRTASSYKHVKCVLSAWNTCLASEMTFIKTIRLRVQYAEWYLEEFPNLKLLFLVRDPRAVLYSQSKAFGNFNIDNGTAQIAESHCNKLRRDIAAFKLLSDKYPGRMKAFRYEDGALNPMDYAESLFNFTQLEFNEMSKTFVQKITSGYANNEKSNAPFGFMKKDSTATMNKWRHSALMTTVTAIDRKCADVYAELGYKTIHSESELRSSSSLTTVLKSGGIFTDL</sequence>
<keyword evidence="1" id="KW-1133">Transmembrane helix</keyword>
<keyword evidence="1" id="KW-0812">Transmembrane</keyword>
<reference evidence="3" key="1">
    <citation type="submission" date="2025-08" db="UniProtKB">
        <authorList>
            <consortium name="RefSeq"/>
        </authorList>
    </citation>
    <scope>IDENTIFICATION</scope>
</reference>
<protein>
    <submittedName>
        <fullName evidence="3">Carbohydrate sulfotransferase 5</fullName>
    </submittedName>
</protein>
<dbReference type="GeneID" id="101856268"/>
<evidence type="ECO:0000313" key="2">
    <source>
        <dbReference type="Proteomes" id="UP000694888"/>
    </source>
</evidence>
<keyword evidence="2" id="KW-1185">Reference proteome</keyword>
<accession>A0ABM0JRP8</accession>
<dbReference type="InterPro" id="IPR051135">
    <property type="entry name" value="Gal/GlcNAc/GalNAc_ST"/>
</dbReference>
<evidence type="ECO:0000313" key="3">
    <source>
        <dbReference type="RefSeq" id="XP_005100012.2"/>
    </source>
</evidence>
<dbReference type="Gene3D" id="3.40.50.300">
    <property type="entry name" value="P-loop containing nucleotide triphosphate hydrolases"/>
    <property type="match status" value="1"/>
</dbReference>
<dbReference type="Pfam" id="PF13469">
    <property type="entry name" value="Sulfotransfer_3"/>
    <property type="match status" value="1"/>
</dbReference>
<dbReference type="Proteomes" id="UP000694888">
    <property type="component" value="Unplaced"/>
</dbReference>
<evidence type="ECO:0000256" key="1">
    <source>
        <dbReference type="SAM" id="Phobius"/>
    </source>
</evidence>
<feature type="transmembrane region" description="Helical" evidence="1">
    <location>
        <begin position="21"/>
        <end position="39"/>
    </location>
</feature>
<dbReference type="SUPFAM" id="SSF52540">
    <property type="entry name" value="P-loop containing nucleoside triphosphate hydrolases"/>
    <property type="match status" value="1"/>
</dbReference>
<gene>
    <name evidence="3" type="primary">LOC101856268</name>
</gene>
<dbReference type="PANTHER" id="PTHR10704:SF44">
    <property type="entry name" value="LD35051P-RELATED"/>
    <property type="match status" value="1"/>
</dbReference>
<keyword evidence="1" id="KW-0472">Membrane</keyword>
<dbReference type="PANTHER" id="PTHR10704">
    <property type="entry name" value="CARBOHYDRATE SULFOTRANSFERASE"/>
    <property type="match status" value="1"/>
</dbReference>